<name>A0A225UBW0_9STRA</name>
<comment type="caution">
    <text evidence="1">The sequence shown here is derived from an EMBL/GenBank/DDBJ whole genome shotgun (WGS) entry which is preliminary data.</text>
</comment>
<reference evidence="2" key="1">
    <citation type="submission" date="2017-03" db="EMBL/GenBank/DDBJ databases">
        <title>Phytopthora megakarya and P. palmivora, two closely related causual agents of cacao black pod achieved similar genome size and gene model numbers by different mechanisms.</title>
        <authorList>
            <person name="Ali S."/>
            <person name="Shao J."/>
            <person name="Larry D.J."/>
            <person name="Kronmiller B."/>
            <person name="Shen D."/>
            <person name="Strem M.D."/>
            <person name="Melnick R.L."/>
            <person name="Guiltinan M.J."/>
            <person name="Tyler B.M."/>
            <person name="Meinhardt L.W."/>
            <person name="Bailey B.A."/>
        </authorList>
    </citation>
    <scope>NUCLEOTIDE SEQUENCE [LARGE SCALE GENOMIC DNA]</scope>
    <source>
        <strain evidence="2">zdho120</strain>
    </source>
</reference>
<protein>
    <submittedName>
        <fullName evidence="1">Uncharacterized protein</fullName>
    </submittedName>
</protein>
<proteinExistence type="predicted"/>
<dbReference type="EMBL" id="NBNE01022748">
    <property type="protein sequence ID" value="OWY90512.1"/>
    <property type="molecule type" value="Genomic_DNA"/>
</dbReference>
<organism evidence="1 2">
    <name type="scientific">Phytophthora megakarya</name>
    <dbReference type="NCBI Taxonomy" id="4795"/>
    <lineage>
        <taxon>Eukaryota</taxon>
        <taxon>Sar</taxon>
        <taxon>Stramenopiles</taxon>
        <taxon>Oomycota</taxon>
        <taxon>Peronosporomycetes</taxon>
        <taxon>Peronosporales</taxon>
        <taxon>Peronosporaceae</taxon>
        <taxon>Phytophthora</taxon>
    </lineage>
</organism>
<dbReference type="Proteomes" id="UP000198211">
    <property type="component" value="Unassembled WGS sequence"/>
</dbReference>
<evidence type="ECO:0000313" key="2">
    <source>
        <dbReference type="Proteomes" id="UP000198211"/>
    </source>
</evidence>
<accession>A0A225UBW0</accession>
<sequence>MFGNKSAWWNSDLSIKFLKYHFANRINPDDNHLLLWDDLNGDDQESASRKIAALRKKIDNEKFALVAPSRSDIAK</sequence>
<keyword evidence="2" id="KW-1185">Reference proteome</keyword>
<dbReference type="AlphaFoldDB" id="A0A225UBW0"/>
<evidence type="ECO:0000313" key="1">
    <source>
        <dbReference type="EMBL" id="OWY90512.1"/>
    </source>
</evidence>
<gene>
    <name evidence="1" type="ORF">PHMEG_00041335</name>
</gene>